<dbReference type="SMART" id="SM00385">
    <property type="entry name" value="CYCLIN"/>
    <property type="match status" value="1"/>
</dbReference>
<dbReference type="Gene3D" id="1.10.472.10">
    <property type="entry name" value="Cyclin-like"/>
    <property type="match status" value="1"/>
</dbReference>
<evidence type="ECO:0000313" key="3">
    <source>
        <dbReference type="EMBL" id="CCC48803.1"/>
    </source>
</evidence>
<dbReference type="SUPFAM" id="SSF47954">
    <property type="entry name" value="Cyclin-like"/>
    <property type="match status" value="1"/>
</dbReference>
<dbReference type="Pfam" id="PF00134">
    <property type="entry name" value="Cyclin_N"/>
    <property type="match status" value="1"/>
</dbReference>
<name>G0TXW0_TRYVY</name>
<dbReference type="InterPro" id="IPR006671">
    <property type="entry name" value="Cyclin_N"/>
</dbReference>
<evidence type="ECO:0000256" key="1">
    <source>
        <dbReference type="RuleBase" id="RU000383"/>
    </source>
</evidence>
<proteinExistence type="inferred from homology"/>
<accession>G0TXW0</accession>
<protein>
    <submittedName>
        <fullName evidence="3">Putative cyclin</fullName>
    </submittedName>
</protein>
<evidence type="ECO:0000259" key="2">
    <source>
        <dbReference type="SMART" id="SM00385"/>
    </source>
</evidence>
<dbReference type="EMBL" id="HE573023">
    <property type="protein sequence ID" value="CCC48803.1"/>
    <property type="molecule type" value="Genomic_DNA"/>
</dbReference>
<feature type="domain" description="Cyclin-like" evidence="2">
    <location>
        <begin position="255"/>
        <end position="339"/>
    </location>
</feature>
<dbReference type="AlphaFoldDB" id="G0TXW0"/>
<dbReference type="PANTHER" id="PTHR10177">
    <property type="entry name" value="CYCLINS"/>
    <property type="match status" value="1"/>
</dbReference>
<gene>
    <name evidence="3" type="ORF">TVY486_0701400</name>
</gene>
<dbReference type="InterPro" id="IPR039361">
    <property type="entry name" value="Cyclin"/>
</dbReference>
<dbReference type="InterPro" id="IPR013763">
    <property type="entry name" value="Cyclin-like_dom"/>
</dbReference>
<organism evidence="3">
    <name type="scientific">Trypanosoma vivax (strain Y486)</name>
    <dbReference type="NCBI Taxonomy" id="1055687"/>
    <lineage>
        <taxon>Eukaryota</taxon>
        <taxon>Discoba</taxon>
        <taxon>Euglenozoa</taxon>
        <taxon>Kinetoplastea</taxon>
        <taxon>Metakinetoplastina</taxon>
        <taxon>Trypanosomatida</taxon>
        <taxon>Trypanosomatidae</taxon>
        <taxon>Trypanosoma</taxon>
        <taxon>Duttonella</taxon>
    </lineage>
</organism>
<keyword evidence="1" id="KW-0195">Cyclin</keyword>
<sequence>MANALAMSIDGQVVSSSDWTGLKALYLPVPRHLQHSKQQSPVQPPEEVSFIISNSLAPPVAPLSCMQLQKAMREVIFRLEVTYANDTEKFRKRLQAEFNRLLRCASDATQELIDFVPGQRSLSYCVLHILHLRRRVLCQGFGYGLQDLKEWLRLARALGEPLTPDLIREYARELGAFSRQAVEKVLKLHSCDDGTLLRALLDMPLPSDTLVAFHERYYNLTLDDLVAMGDERPTSLSIAAMQRDFSLRGQEKLVEWMLRVTVELRLQLETFFLSASILDRYLLKVPVSSDQHYLVAYSALLLASKHEEKCLFPVRDPVRFGGKTYPLEAVVAMVNHIFVTLKCNVVCATLSSVWMGFLWRQEPPACKRQCSFLMYLLATLSIRTHYRQHCISALAATAVYVSRICFDIPTGRPCPEVLALLPVVKGSLERNHRGNPNGVYEIFQRSDFHEASSVPLPQDL</sequence>
<comment type="similarity">
    <text evidence="1">Belongs to the cyclin family.</text>
</comment>
<dbReference type="InterPro" id="IPR036915">
    <property type="entry name" value="Cyclin-like_sf"/>
</dbReference>
<reference evidence="3" key="1">
    <citation type="journal article" date="2012" name="Proc. Natl. Acad. Sci. U.S.A.">
        <title>Antigenic diversity is generated by distinct evolutionary mechanisms in African trypanosome species.</title>
        <authorList>
            <person name="Jackson A.P."/>
            <person name="Berry A."/>
            <person name="Aslett M."/>
            <person name="Allison H.C."/>
            <person name="Burton P."/>
            <person name="Vavrova-Anderson J."/>
            <person name="Brown R."/>
            <person name="Browne H."/>
            <person name="Corton N."/>
            <person name="Hauser H."/>
            <person name="Gamble J."/>
            <person name="Gilderthorp R."/>
            <person name="Marcello L."/>
            <person name="McQuillan J."/>
            <person name="Otto T.D."/>
            <person name="Quail M.A."/>
            <person name="Sanders M.J."/>
            <person name="van Tonder A."/>
            <person name="Ginger M.L."/>
            <person name="Field M.C."/>
            <person name="Barry J.D."/>
            <person name="Hertz-Fowler C."/>
            <person name="Berriman M."/>
        </authorList>
    </citation>
    <scope>NUCLEOTIDE SEQUENCE</scope>
    <source>
        <strain evidence="3">Y486</strain>
    </source>
</reference>